<dbReference type="Proteomes" id="UP000502508">
    <property type="component" value="Chromosome"/>
</dbReference>
<evidence type="ECO:0000256" key="1">
    <source>
        <dbReference type="SAM" id="MobiDB-lite"/>
    </source>
</evidence>
<dbReference type="Pfam" id="PF24391">
    <property type="entry name" value="HD-CE"/>
    <property type="match status" value="1"/>
</dbReference>
<protein>
    <recommendedName>
        <fullName evidence="2">HD-CE domain-containing protein</fullName>
    </recommendedName>
</protein>
<dbReference type="Gene3D" id="3.30.565.10">
    <property type="entry name" value="Histidine kinase-like ATPase, C-terminal domain"/>
    <property type="match status" value="1"/>
</dbReference>
<accession>A0A6F8XTG1</accession>
<evidence type="ECO:0000313" key="4">
    <source>
        <dbReference type="Proteomes" id="UP000502508"/>
    </source>
</evidence>
<dbReference type="PRINTS" id="PR00775">
    <property type="entry name" value="HEATSHOCK90"/>
</dbReference>
<name>A0A6F8XTG1_9ACTN</name>
<reference evidence="3 4" key="2">
    <citation type="submission" date="2020-03" db="EMBL/GenBank/DDBJ databases">
        <authorList>
            <person name="Ichikawa N."/>
            <person name="Kimura A."/>
            <person name="Kitahashi Y."/>
            <person name="Uohara A."/>
        </authorList>
    </citation>
    <scope>NUCLEOTIDE SEQUENCE [LARGE SCALE GENOMIC DNA]</scope>
    <source>
        <strain evidence="3 4">NBRC 107702</strain>
    </source>
</reference>
<evidence type="ECO:0000259" key="2">
    <source>
        <dbReference type="Pfam" id="PF24391"/>
    </source>
</evidence>
<evidence type="ECO:0000313" key="3">
    <source>
        <dbReference type="EMBL" id="BCB77113.1"/>
    </source>
</evidence>
<dbReference type="InterPro" id="IPR003607">
    <property type="entry name" value="HD/PDEase_dom"/>
</dbReference>
<dbReference type="SUPFAM" id="SSF109604">
    <property type="entry name" value="HD-domain/PDEase-like"/>
    <property type="match status" value="1"/>
</dbReference>
<dbReference type="AlphaFoldDB" id="A0A6F8XTG1"/>
<dbReference type="KEGG" id="pfla:Pflav_035230"/>
<dbReference type="InterPro" id="IPR056471">
    <property type="entry name" value="HD-CE"/>
</dbReference>
<organism evidence="3 4">
    <name type="scientific">Phytohabitans flavus</name>
    <dbReference type="NCBI Taxonomy" id="1076124"/>
    <lineage>
        <taxon>Bacteria</taxon>
        <taxon>Bacillati</taxon>
        <taxon>Actinomycetota</taxon>
        <taxon>Actinomycetes</taxon>
        <taxon>Micromonosporales</taxon>
        <taxon>Micromonosporaceae</taxon>
    </lineage>
</organism>
<sequence length="660" mass="73026">MDIEEGPIWAVLREKARDRAPLVKELAEEAAGKLRLVRDTFPTYTLHDEVHAANVVRLMGDLLGERVTDLSGLEAAVLILAAYHHDIGMVYTPDELAAVATEPEFAEYLSTHHEAYLAVRAAGGQPPPDVLEGYCRSRHADRVYEHLSGLSDRLVWGNARLLKQLGEVCRSHNLAASDLKSDKFRPDFLAECDLRLCAVLLRLADILDLDASRTPRAIYDHLGLAARRSNRDARSDAEWRKHLFADGFRFPSARPPNYALRFIAGPDHPAVEHDIRAFLDVVDDELRRCRPVLDACSSRWRDLALPGEVDRHDVEGQGYTYGAFRFELDRAAVLELFMGERLYDDPYVFVRELLQNAIDAVRLRQALDNVPASEKPGVAVTAWEDGDGFLWVRVDDDGVGMDEHTLLEYFLRVGRSYYNSAELRADLARGGRPDADFVAISRFGIGVLSCFIAGDRVELATLRQLPDGSLGDPLRLSLARDEEFFVLRQRPDRPTPMPRAGRDKETGYRTRTGTSIAVRIDPTKVDVTADELADRTDRYLRWPPVPVTFSGRPAGTPPVDDLDRPLLDAPVVVAVALPAEGMRDLRYLGPLEAAALPLDLTSVAPTSKLRGQLVAVGFRVPPAPDGGPSPTSLSGGRRTSCPGSRPTCEPCAPPQCADTR</sequence>
<feature type="domain" description="HD-CE" evidence="2">
    <location>
        <begin position="41"/>
        <end position="287"/>
    </location>
</feature>
<proteinExistence type="predicted"/>
<dbReference type="InterPro" id="IPR036890">
    <property type="entry name" value="HATPase_C_sf"/>
</dbReference>
<keyword evidence="4" id="KW-1185">Reference proteome</keyword>
<feature type="region of interest" description="Disordered" evidence="1">
    <location>
        <begin position="619"/>
        <end position="660"/>
    </location>
</feature>
<dbReference type="CDD" id="cd00077">
    <property type="entry name" value="HDc"/>
    <property type="match status" value="1"/>
</dbReference>
<dbReference type="RefSeq" id="WP_173036995.1">
    <property type="nucleotide sequence ID" value="NZ_AP022870.1"/>
</dbReference>
<dbReference type="SUPFAM" id="SSF55874">
    <property type="entry name" value="ATPase domain of HSP90 chaperone/DNA topoisomerase II/histidine kinase"/>
    <property type="match status" value="1"/>
</dbReference>
<dbReference type="EMBL" id="AP022870">
    <property type="protein sequence ID" value="BCB77113.1"/>
    <property type="molecule type" value="Genomic_DNA"/>
</dbReference>
<gene>
    <name evidence="3" type="ORF">Pflav_035230</name>
</gene>
<dbReference type="InterPro" id="IPR020575">
    <property type="entry name" value="Hsp90_N"/>
</dbReference>
<reference evidence="3 4" key="1">
    <citation type="submission" date="2020-03" db="EMBL/GenBank/DDBJ databases">
        <title>Whole genome shotgun sequence of Phytohabitans flavus NBRC 107702.</title>
        <authorList>
            <person name="Komaki H."/>
            <person name="Tamura T."/>
        </authorList>
    </citation>
    <scope>NUCLEOTIDE SEQUENCE [LARGE SCALE GENOMIC DNA]</scope>
    <source>
        <strain evidence="3 4">NBRC 107702</strain>
    </source>
</reference>